<name>A0ABD3S4G4_9LAMI</name>
<protein>
    <submittedName>
        <fullName evidence="2">Uncharacterized protein</fullName>
    </submittedName>
</protein>
<sequence length="117" mass="13258">MSSIQHYEMKMEIRNGILGAEEDLGDCVVDLGKIKESTAVVELREKVNEVKIYVGGCGDYVMNYDEVLSRFGEGNAAVNYTGLRMANLFELSLFGIFGSQYLLLFFLFCSLYRLQRC</sequence>
<keyword evidence="1" id="KW-0812">Transmembrane</keyword>
<reference evidence="2 3" key="1">
    <citation type="submission" date="2024-12" db="EMBL/GenBank/DDBJ databases">
        <title>The unique morphological basis and parallel evolutionary history of personate flowers in Penstemon.</title>
        <authorList>
            <person name="Depatie T.H."/>
            <person name="Wessinger C.A."/>
        </authorList>
    </citation>
    <scope>NUCLEOTIDE SEQUENCE [LARGE SCALE GENOMIC DNA]</scope>
    <source>
        <strain evidence="2">WTNN_2</strain>
        <tissue evidence="2">Leaf</tissue>
    </source>
</reference>
<keyword evidence="1" id="KW-0472">Membrane</keyword>
<dbReference type="AlphaFoldDB" id="A0ABD3S4G4"/>
<gene>
    <name evidence="2" type="ORF">ACJIZ3_005300</name>
</gene>
<evidence type="ECO:0000313" key="3">
    <source>
        <dbReference type="Proteomes" id="UP001634393"/>
    </source>
</evidence>
<organism evidence="2 3">
    <name type="scientific">Penstemon smallii</name>
    <dbReference type="NCBI Taxonomy" id="265156"/>
    <lineage>
        <taxon>Eukaryota</taxon>
        <taxon>Viridiplantae</taxon>
        <taxon>Streptophyta</taxon>
        <taxon>Embryophyta</taxon>
        <taxon>Tracheophyta</taxon>
        <taxon>Spermatophyta</taxon>
        <taxon>Magnoliopsida</taxon>
        <taxon>eudicotyledons</taxon>
        <taxon>Gunneridae</taxon>
        <taxon>Pentapetalae</taxon>
        <taxon>asterids</taxon>
        <taxon>lamiids</taxon>
        <taxon>Lamiales</taxon>
        <taxon>Plantaginaceae</taxon>
        <taxon>Cheloneae</taxon>
        <taxon>Penstemon</taxon>
    </lineage>
</organism>
<proteinExistence type="predicted"/>
<keyword evidence="3" id="KW-1185">Reference proteome</keyword>
<comment type="caution">
    <text evidence="2">The sequence shown here is derived from an EMBL/GenBank/DDBJ whole genome shotgun (WGS) entry which is preliminary data.</text>
</comment>
<dbReference type="EMBL" id="JBJXBP010000007">
    <property type="protein sequence ID" value="KAL3819395.1"/>
    <property type="molecule type" value="Genomic_DNA"/>
</dbReference>
<keyword evidence="1" id="KW-1133">Transmembrane helix</keyword>
<accession>A0ABD3S4G4</accession>
<evidence type="ECO:0000256" key="1">
    <source>
        <dbReference type="SAM" id="Phobius"/>
    </source>
</evidence>
<dbReference type="Proteomes" id="UP001634393">
    <property type="component" value="Unassembled WGS sequence"/>
</dbReference>
<evidence type="ECO:0000313" key="2">
    <source>
        <dbReference type="EMBL" id="KAL3819395.1"/>
    </source>
</evidence>
<feature type="transmembrane region" description="Helical" evidence="1">
    <location>
        <begin position="91"/>
        <end position="112"/>
    </location>
</feature>